<evidence type="ECO:0000313" key="2">
    <source>
        <dbReference type="Proteomes" id="UP000234681"/>
    </source>
</evidence>
<gene>
    <name evidence="1" type="ORF">rCG_44581</name>
</gene>
<accession>A6I4L2</accession>
<dbReference type="AlphaFoldDB" id="A6I4L2"/>
<dbReference type="Proteomes" id="UP000234681">
    <property type="component" value="Chromosome 2"/>
</dbReference>
<organism evidence="1 2">
    <name type="scientific">Rattus norvegicus</name>
    <name type="common">Rat</name>
    <dbReference type="NCBI Taxonomy" id="10116"/>
    <lineage>
        <taxon>Eukaryota</taxon>
        <taxon>Metazoa</taxon>
        <taxon>Chordata</taxon>
        <taxon>Craniata</taxon>
        <taxon>Vertebrata</taxon>
        <taxon>Euteleostomi</taxon>
        <taxon>Mammalia</taxon>
        <taxon>Eutheria</taxon>
        <taxon>Euarchontoglires</taxon>
        <taxon>Glires</taxon>
        <taxon>Rodentia</taxon>
        <taxon>Myomorpha</taxon>
        <taxon>Muroidea</taxon>
        <taxon>Muridae</taxon>
        <taxon>Murinae</taxon>
        <taxon>Rattus</taxon>
    </lineage>
</organism>
<proteinExistence type="predicted"/>
<name>A6I4L2_RAT</name>
<sequence>MSSSEKMPMIPNTLEVSTLLGEDLLQSNVDVLISVLLDVELLIFPPELDAGPACHVALSDAMPIPDKVFIAGNVA</sequence>
<evidence type="ECO:0000313" key="1">
    <source>
        <dbReference type="EMBL" id="EDM09970.1"/>
    </source>
</evidence>
<reference evidence="2" key="1">
    <citation type="submission" date="2005-09" db="EMBL/GenBank/DDBJ databases">
        <authorList>
            <person name="Mural R.J."/>
            <person name="Li P.W."/>
            <person name="Adams M.D."/>
            <person name="Amanatides P.G."/>
            <person name="Baden-Tillson H."/>
            <person name="Barnstead M."/>
            <person name="Chin S.H."/>
            <person name="Dew I."/>
            <person name="Evans C.A."/>
            <person name="Ferriera S."/>
            <person name="Flanigan M."/>
            <person name="Fosler C."/>
            <person name="Glodek A."/>
            <person name="Gu Z."/>
            <person name="Holt R.A."/>
            <person name="Jennings D."/>
            <person name="Kraft C.L."/>
            <person name="Lu F."/>
            <person name="Nguyen T."/>
            <person name="Nusskern D.R."/>
            <person name="Pfannkoch C.M."/>
            <person name="Sitter C."/>
            <person name="Sutton G.G."/>
            <person name="Venter J.C."/>
            <person name="Wang Z."/>
            <person name="Woodage T."/>
            <person name="Zheng X.H."/>
            <person name="Zhong F."/>
        </authorList>
    </citation>
    <scope>NUCLEOTIDE SEQUENCE [LARGE SCALE GENOMIC DNA]</scope>
    <source>
        <strain>BN</strain>
        <strain evidence="2">Sprague-Dawley</strain>
    </source>
</reference>
<protein>
    <submittedName>
        <fullName evidence="1">RCG44581</fullName>
    </submittedName>
</protein>
<dbReference type="EMBL" id="CH473955">
    <property type="protein sequence ID" value="EDM09970.1"/>
    <property type="molecule type" value="Genomic_DNA"/>
</dbReference>